<proteinExistence type="predicted"/>
<organism evidence="1 2">
    <name type="scientific">Friedmanniomyces endolithicus</name>
    <dbReference type="NCBI Taxonomy" id="329885"/>
    <lineage>
        <taxon>Eukaryota</taxon>
        <taxon>Fungi</taxon>
        <taxon>Dikarya</taxon>
        <taxon>Ascomycota</taxon>
        <taxon>Pezizomycotina</taxon>
        <taxon>Dothideomycetes</taxon>
        <taxon>Dothideomycetidae</taxon>
        <taxon>Mycosphaerellales</taxon>
        <taxon>Teratosphaeriaceae</taxon>
        <taxon>Friedmanniomyces</taxon>
    </lineage>
</organism>
<dbReference type="AlphaFoldDB" id="A0AAN6K7U3"/>
<protein>
    <recommendedName>
        <fullName evidence="3">F-box domain-containing protein</fullName>
    </recommendedName>
</protein>
<gene>
    <name evidence="1" type="ORF">LTR91_016624</name>
</gene>
<comment type="caution">
    <text evidence="1">The sequence shown here is derived from an EMBL/GenBank/DDBJ whole genome shotgun (WGS) entry which is preliminary data.</text>
</comment>
<keyword evidence="2" id="KW-1185">Reference proteome</keyword>
<evidence type="ECO:0000313" key="2">
    <source>
        <dbReference type="Proteomes" id="UP001175353"/>
    </source>
</evidence>
<dbReference type="Proteomes" id="UP001175353">
    <property type="component" value="Unassembled WGS sequence"/>
</dbReference>
<dbReference type="EMBL" id="JAUJLE010000204">
    <property type="protein sequence ID" value="KAK0968757.1"/>
    <property type="molecule type" value="Genomic_DNA"/>
</dbReference>
<evidence type="ECO:0008006" key="3">
    <source>
        <dbReference type="Google" id="ProtNLM"/>
    </source>
</evidence>
<sequence>MATTKPPTTFSTLPAELRNEIYELSGCLDLVQCPTTRSSMRVDEFQTYARTDFASIAFNRGLIDRPAFLCIRQHPATRHDRSQPMRFCKWGKTCICNTLSCFTPAEISQPSLTKVSTAVRADTLPIYYGKHIFYAFVSDVEEDGATLLRWLSTIGSHNASLLRNIILVHCKKSVAHYIVRDLQPEMSRLGVKVGDAVKLRRTDYPHCNCDECIRSLLIADEAKTTEM</sequence>
<accession>A0AAN6K7U3</accession>
<evidence type="ECO:0000313" key="1">
    <source>
        <dbReference type="EMBL" id="KAK0968757.1"/>
    </source>
</evidence>
<name>A0AAN6K7U3_9PEZI</name>
<reference evidence="1" key="1">
    <citation type="submission" date="2023-06" db="EMBL/GenBank/DDBJ databases">
        <title>Black Yeasts Isolated from many extreme environments.</title>
        <authorList>
            <person name="Coleine C."/>
            <person name="Stajich J.E."/>
            <person name="Selbmann L."/>
        </authorList>
    </citation>
    <scope>NUCLEOTIDE SEQUENCE</scope>
    <source>
        <strain evidence="1">CCFEE 5200</strain>
    </source>
</reference>